<gene>
    <name evidence="2" type="ORF">FRZ61_30190</name>
</gene>
<keyword evidence="1" id="KW-0812">Transmembrane</keyword>
<feature type="transmembrane region" description="Helical" evidence="1">
    <location>
        <begin position="57"/>
        <end position="79"/>
    </location>
</feature>
<dbReference type="AlphaFoldDB" id="A0A5J6N1C2"/>
<keyword evidence="1" id="KW-0472">Membrane</keyword>
<protein>
    <recommendedName>
        <fullName evidence="4">DUF304 domain-containing protein</fullName>
    </recommendedName>
</protein>
<organism evidence="2 3">
    <name type="scientific">Hypericibacter adhaerens</name>
    <dbReference type="NCBI Taxonomy" id="2602016"/>
    <lineage>
        <taxon>Bacteria</taxon>
        <taxon>Pseudomonadati</taxon>
        <taxon>Pseudomonadota</taxon>
        <taxon>Alphaproteobacteria</taxon>
        <taxon>Rhodospirillales</taxon>
        <taxon>Dongiaceae</taxon>
        <taxon>Hypericibacter</taxon>
    </lineage>
</organism>
<keyword evidence="3" id="KW-1185">Reference proteome</keyword>
<evidence type="ECO:0000256" key="1">
    <source>
        <dbReference type="SAM" id="Phobius"/>
    </source>
</evidence>
<evidence type="ECO:0000313" key="3">
    <source>
        <dbReference type="Proteomes" id="UP000325797"/>
    </source>
</evidence>
<reference evidence="2 3" key="1">
    <citation type="submission" date="2019-08" db="EMBL/GenBank/DDBJ databases">
        <title>Hyperibacter terrae gen. nov., sp. nov. and Hyperibacter viscosus sp. nov., two new members in the family Rhodospirillaceae isolated from the rhizosphere of Hypericum perforatum.</title>
        <authorList>
            <person name="Noviana Z."/>
        </authorList>
    </citation>
    <scope>NUCLEOTIDE SEQUENCE [LARGE SCALE GENOMIC DNA]</scope>
    <source>
        <strain evidence="2 3">R5959</strain>
    </source>
</reference>
<dbReference type="KEGG" id="hadh:FRZ61_30190"/>
<dbReference type="Proteomes" id="UP000325797">
    <property type="component" value="Chromosome"/>
</dbReference>
<sequence>MRLAMSGPAREIIITESSIPILRAGAGLLLLPIGAVFCIVGYNAILDYTASVPMASLVVVLGATWFACQFCCVIARVSVKNGSIEITRPLDRIVLAEDAILKSRIFVLRPSRWILMAISVKGRRLPIVLQCTVFDHTNVGGLRATVAAFRDLLGRRGGSA</sequence>
<accession>A0A5J6N1C2</accession>
<feature type="transmembrane region" description="Helical" evidence="1">
    <location>
        <begin position="21"/>
        <end position="45"/>
    </location>
</feature>
<proteinExistence type="predicted"/>
<dbReference type="EMBL" id="CP042582">
    <property type="protein sequence ID" value="QEX23084.1"/>
    <property type="molecule type" value="Genomic_DNA"/>
</dbReference>
<name>A0A5J6N1C2_9PROT</name>
<evidence type="ECO:0008006" key="4">
    <source>
        <dbReference type="Google" id="ProtNLM"/>
    </source>
</evidence>
<evidence type="ECO:0000313" key="2">
    <source>
        <dbReference type="EMBL" id="QEX23084.1"/>
    </source>
</evidence>
<keyword evidence="1" id="KW-1133">Transmembrane helix</keyword>